<dbReference type="GO" id="GO:0005640">
    <property type="term" value="C:nuclear outer membrane"/>
    <property type="evidence" value="ECO:0007669"/>
    <property type="project" value="TreeGrafter"/>
</dbReference>
<feature type="compositionally biased region" description="Low complexity" evidence="14">
    <location>
        <begin position="9"/>
        <end position="18"/>
    </location>
</feature>
<evidence type="ECO:0000256" key="4">
    <source>
        <dbReference type="ARBA" id="ARBA00008619"/>
    </source>
</evidence>
<accession>A0A9D4QWH3</accession>
<keyword evidence="10" id="KW-0472">Membrane</keyword>
<dbReference type="InterPro" id="IPR001589">
    <property type="entry name" value="Actinin_actin-bd_CS"/>
</dbReference>
<evidence type="ECO:0000256" key="9">
    <source>
        <dbReference type="ARBA" id="ARBA00023054"/>
    </source>
</evidence>
<reference evidence="16" key="2">
    <citation type="submission" date="2020-11" db="EMBL/GenBank/DDBJ databases">
        <authorList>
            <person name="McCartney M.A."/>
            <person name="Auch B."/>
            <person name="Kono T."/>
            <person name="Mallez S."/>
            <person name="Becker A."/>
            <person name="Gohl D.M."/>
            <person name="Silverstein K.A.T."/>
            <person name="Koren S."/>
            <person name="Bechman K.B."/>
            <person name="Herman A."/>
            <person name="Abrahante J.E."/>
            <person name="Garbe J."/>
        </authorList>
    </citation>
    <scope>NUCLEOTIDE SEQUENCE</scope>
    <source>
        <strain evidence="16">Duluth1</strain>
        <tissue evidence="16">Whole animal</tissue>
    </source>
</reference>
<dbReference type="Pfam" id="PF00307">
    <property type="entry name" value="CH"/>
    <property type="match status" value="2"/>
</dbReference>
<keyword evidence="7" id="KW-0677">Repeat</keyword>
<comment type="similarity">
    <text evidence="4">Belongs to the nesprin family.</text>
</comment>
<evidence type="ECO:0000256" key="12">
    <source>
        <dbReference type="ARBA" id="ARBA00023212"/>
    </source>
</evidence>
<organism evidence="16 17">
    <name type="scientific">Dreissena polymorpha</name>
    <name type="common">Zebra mussel</name>
    <name type="synonym">Mytilus polymorpha</name>
    <dbReference type="NCBI Taxonomy" id="45954"/>
    <lineage>
        <taxon>Eukaryota</taxon>
        <taxon>Metazoa</taxon>
        <taxon>Spiralia</taxon>
        <taxon>Lophotrochozoa</taxon>
        <taxon>Mollusca</taxon>
        <taxon>Bivalvia</taxon>
        <taxon>Autobranchia</taxon>
        <taxon>Heteroconchia</taxon>
        <taxon>Euheterodonta</taxon>
        <taxon>Imparidentia</taxon>
        <taxon>Neoheterodontei</taxon>
        <taxon>Myida</taxon>
        <taxon>Dreissenoidea</taxon>
        <taxon>Dreissenidae</taxon>
        <taxon>Dreissena</taxon>
    </lineage>
</organism>
<feature type="region of interest" description="Disordered" evidence="14">
    <location>
        <begin position="1"/>
        <end position="49"/>
    </location>
</feature>
<keyword evidence="8" id="KW-1133">Transmembrane helix</keyword>
<dbReference type="Gene3D" id="1.10.418.10">
    <property type="entry name" value="Calponin-like domain"/>
    <property type="match status" value="2"/>
</dbReference>
<evidence type="ECO:0000256" key="10">
    <source>
        <dbReference type="ARBA" id="ARBA00023136"/>
    </source>
</evidence>
<dbReference type="SUPFAM" id="SSF47576">
    <property type="entry name" value="Calponin-homology domain, CH-domain"/>
    <property type="match status" value="1"/>
</dbReference>
<dbReference type="Pfam" id="PF25034">
    <property type="entry name" value="Spectrin_SYNE1"/>
    <property type="match status" value="1"/>
</dbReference>
<dbReference type="GO" id="GO:0030017">
    <property type="term" value="C:sarcomere"/>
    <property type="evidence" value="ECO:0007669"/>
    <property type="project" value="UniProtKB-SubCell"/>
</dbReference>
<dbReference type="AlphaFoldDB" id="A0A9D4QWH3"/>
<keyword evidence="12" id="KW-0206">Cytoskeleton</keyword>
<evidence type="ECO:0000256" key="8">
    <source>
        <dbReference type="ARBA" id="ARBA00022989"/>
    </source>
</evidence>
<dbReference type="EMBL" id="JAIWYP010000003">
    <property type="protein sequence ID" value="KAH3846241.1"/>
    <property type="molecule type" value="Genomic_DNA"/>
</dbReference>
<dbReference type="InterPro" id="IPR047291">
    <property type="entry name" value="CH_SYNE1_rpt2"/>
</dbReference>
<dbReference type="CDD" id="cd21243">
    <property type="entry name" value="CH_SYNE1_rpt2"/>
    <property type="match status" value="1"/>
</dbReference>
<dbReference type="GO" id="GO:0005856">
    <property type="term" value="C:cytoskeleton"/>
    <property type="evidence" value="ECO:0007669"/>
    <property type="project" value="UniProtKB-SubCell"/>
</dbReference>
<evidence type="ECO:0000256" key="7">
    <source>
        <dbReference type="ARBA" id="ARBA00022737"/>
    </source>
</evidence>
<feature type="compositionally biased region" description="Gly residues" evidence="14">
    <location>
        <begin position="27"/>
        <end position="46"/>
    </location>
</feature>
<dbReference type="PANTHER" id="PTHR47535:SF1">
    <property type="entry name" value="NESPRIN-1"/>
    <property type="match status" value="1"/>
</dbReference>
<keyword evidence="6" id="KW-0812">Transmembrane</keyword>
<evidence type="ECO:0000256" key="13">
    <source>
        <dbReference type="ARBA" id="ARBA00023242"/>
    </source>
</evidence>
<feature type="non-terminal residue" evidence="16">
    <location>
        <position position="920"/>
    </location>
</feature>
<feature type="domain" description="Calponin-homology (CH)" evidence="15">
    <location>
        <begin position="59"/>
        <end position="165"/>
    </location>
</feature>
<dbReference type="GO" id="GO:0051015">
    <property type="term" value="F:actin filament binding"/>
    <property type="evidence" value="ECO:0007669"/>
    <property type="project" value="TreeGrafter"/>
</dbReference>
<evidence type="ECO:0000256" key="1">
    <source>
        <dbReference type="ARBA" id="ARBA00004126"/>
    </source>
</evidence>
<dbReference type="InterPro" id="IPR052403">
    <property type="entry name" value="LINC-complex_assoc"/>
</dbReference>
<name>A0A9D4QWH3_DREPO</name>
<dbReference type="PROSITE" id="PS00020">
    <property type="entry name" value="ACTININ_2"/>
    <property type="match status" value="1"/>
</dbReference>
<dbReference type="Proteomes" id="UP000828390">
    <property type="component" value="Unassembled WGS sequence"/>
</dbReference>
<evidence type="ECO:0000256" key="6">
    <source>
        <dbReference type="ARBA" id="ARBA00022692"/>
    </source>
</evidence>
<keyword evidence="13" id="KW-0539">Nucleus</keyword>
<gene>
    <name evidence="16" type="ORF">DPMN_088540</name>
</gene>
<evidence type="ECO:0000256" key="2">
    <source>
        <dbReference type="ARBA" id="ARBA00004204"/>
    </source>
</evidence>
<proteinExistence type="inferred from homology"/>
<dbReference type="SUPFAM" id="SSF46966">
    <property type="entry name" value="Spectrin repeat"/>
    <property type="match status" value="4"/>
</dbReference>
<dbReference type="GO" id="GO:0007097">
    <property type="term" value="P:nuclear migration"/>
    <property type="evidence" value="ECO:0007669"/>
    <property type="project" value="TreeGrafter"/>
</dbReference>
<evidence type="ECO:0000256" key="11">
    <source>
        <dbReference type="ARBA" id="ARBA00023203"/>
    </source>
</evidence>
<feature type="domain" description="Calponin-homology (CH)" evidence="15">
    <location>
        <begin position="191"/>
        <end position="296"/>
    </location>
</feature>
<dbReference type="PROSITE" id="PS00019">
    <property type="entry name" value="ACTININ_1"/>
    <property type="match status" value="1"/>
</dbReference>
<dbReference type="Gene3D" id="1.20.58.60">
    <property type="match status" value="3"/>
</dbReference>
<reference evidence="16" key="1">
    <citation type="journal article" date="2019" name="bioRxiv">
        <title>The Genome of the Zebra Mussel, Dreissena polymorpha: A Resource for Invasive Species Research.</title>
        <authorList>
            <person name="McCartney M.A."/>
            <person name="Auch B."/>
            <person name="Kono T."/>
            <person name="Mallez S."/>
            <person name="Zhang Y."/>
            <person name="Obille A."/>
            <person name="Becker A."/>
            <person name="Abrahante J.E."/>
            <person name="Garbe J."/>
            <person name="Badalamenti J.P."/>
            <person name="Herman A."/>
            <person name="Mangelson H."/>
            <person name="Liachko I."/>
            <person name="Sullivan S."/>
            <person name="Sone E.D."/>
            <person name="Koren S."/>
            <person name="Silverstein K.A.T."/>
            <person name="Beckman K.B."/>
            <person name="Gohl D.M."/>
        </authorList>
    </citation>
    <scope>NUCLEOTIDE SEQUENCE</scope>
    <source>
        <strain evidence="16">Duluth1</strain>
        <tissue evidence="16">Whole animal</tissue>
    </source>
</reference>
<evidence type="ECO:0000256" key="14">
    <source>
        <dbReference type="SAM" id="MobiDB-lite"/>
    </source>
</evidence>
<protein>
    <recommendedName>
        <fullName evidence="15">Calponin-homology (CH) domain-containing protein</fullName>
    </recommendedName>
</protein>
<dbReference type="PROSITE" id="PS50021">
    <property type="entry name" value="CH"/>
    <property type="match status" value="2"/>
</dbReference>
<evidence type="ECO:0000259" key="15">
    <source>
        <dbReference type="PROSITE" id="PS50021"/>
    </source>
</evidence>
<comment type="caution">
    <text evidence="16">The sequence shown here is derived from an EMBL/GenBank/DDBJ whole genome shotgun (WGS) entry which is preliminary data.</text>
</comment>
<evidence type="ECO:0000256" key="5">
    <source>
        <dbReference type="ARBA" id="ARBA00022490"/>
    </source>
</evidence>
<keyword evidence="9" id="KW-0175">Coiled coil</keyword>
<comment type="subcellular location">
    <subcellularLocation>
        <location evidence="3">Cytoplasm</location>
        <location evidence="3">Cytoskeleton</location>
    </subcellularLocation>
    <subcellularLocation>
        <location evidence="2">Cytoplasm</location>
        <location evidence="2">Myofibril</location>
        <location evidence="2">Sarcomere</location>
    </subcellularLocation>
    <subcellularLocation>
        <location evidence="1">Nucleus membrane</location>
    </subcellularLocation>
</comment>
<dbReference type="InterPro" id="IPR001715">
    <property type="entry name" value="CH_dom"/>
</dbReference>
<evidence type="ECO:0000313" key="16">
    <source>
        <dbReference type="EMBL" id="KAH3846241.1"/>
    </source>
</evidence>
<sequence>MSRHNSEGSLSSLSASASPRDSPGPMSPGGAGDKGRKGGQGGGGGIQAQIQQLQDEQERVQKKTFTNWMNTYLKQKIPPMKVENLFEDIKDGVVLLSLLEVLSGEKLAMERGKLKRVHYVSNLSTALKFLESKKIKLVNINVSDIADGKSSIVLGLIWTIILYFQIEEVMVPQQAEGTEQLPLTALDKFRMNAKKALLAWTENAITKRYGIEVKDFGKSWRDGLAFNAIIHTIRPDLVDMDQVRKQSARVNLESAFSTAEDHLGIARLLDPEDVDVAKPDEKSVMTYVAQFLKAYPEAGEDPSLRKKTKTPAEQEMADYQELLTWCKTEAEEVLQIVEQPVTDLHQEYMDYLAFKAEVDRRGHIYNKLDEKVRTGKSVKFTPETFKPLEETWKKVARQTRLWLWKLDASLPGKLGKFGDWLNQAEEILELEEEFLENPNEMAMQLGKILQDHRTFFKELEPQKTFFQQVRRAGKFEGTQIPAPQMDNLHQRLTRVCTMAPQRERRLEYEEMKYQLLAFLVASENKLKIWTVKYGHQPKVEMLLADYKNFVHSGNLFKNYDQTYETCKRNGDAYRKTSDDKTETEKMNAYFDEVNGRWKKVSVEIKSVQSMLEEVIDCWRKYNACVDVLTVWLNDGERVMSSRSADEKQQFFADLANFEEKHKILNESGNFLIETTEEPVAAEIKTTLLMVNRRFKDLVESFQHFKKVEVVGKARKDYNDGLIKLTQWLKGAEELIAREVPCKHAVLRDYLNDLETLSNQIPAIENDFKTTTKTAQSLVKECSQDVVNEMLQSLNIQKEVIVRLRKEIPEKTKNVKAVLPNIESLENGLMDLDAWLSRGEALLESHKLDGTQEETEQRLEKHKAFFSEITYQKSILDSKNKVHQKVQSSKPKLENIDFSVIDGPVEELNHRFQAENWSDFH</sequence>
<dbReference type="InterPro" id="IPR057057">
    <property type="entry name" value="Spectrin_SYNE1"/>
</dbReference>
<dbReference type="FunFam" id="1.10.418.10:FF:000037">
    <property type="entry name" value="nesprin-1 isoform X1"/>
    <property type="match status" value="1"/>
</dbReference>
<keyword evidence="5" id="KW-0963">Cytoplasm</keyword>
<dbReference type="Pfam" id="PF00435">
    <property type="entry name" value="Spectrin"/>
    <property type="match status" value="1"/>
</dbReference>
<dbReference type="SMART" id="SM00033">
    <property type="entry name" value="CH"/>
    <property type="match status" value="2"/>
</dbReference>
<dbReference type="InterPro" id="IPR036872">
    <property type="entry name" value="CH_dom_sf"/>
</dbReference>
<evidence type="ECO:0000256" key="3">
    <source>
        <dbReference type="ARBA" id="ARBA00004245"/>
    </source>
</evidence>
<keyword evidence="17" id="KW-1185">Reference proteome</keyword>
<dbReference type="InterPro" id="IPR002017">
    <property type="entry name" value="Spectrin_repeat"/>
</dbReference>
<dbReference type="PANTHER" id="PTHR47535">
    <property type="entry name" value="MUSCLE-SPECIFIC PROTEIN 300 KDA, ISOFORM G"/>
    <property type="match status" value="1"/>
</dbReference>
<dbReference type="GO" id="GO:0034993">
    <property type="term" value="C:meiotic nuclear membrane microtubule tethering complex"/>
    <property type="evidence" value="ECO:0007669"/>
    <property type="project" value="TreeGrafter"/>
</dbReference>
<keyword evidence="11" id="KW-0009">Actin-binding</keyword>
<dbReference type="FunFam" id="1.10.418.10:FF:000033">
    <property type="entry name" value="nesprin-1 isoform X1"/>
    <property type="match status" value="1"/>
</dbReference>
<evidence type="ECO:0000313" key="17">
    <source>
        <dbReference type="Proteomes" id="UP000828390"/>
    </source>
</evidence>